<dbReference type="EMBL" id="RFFJ01000004">
    <property type="protein sequence ID" value="RMI46030.1"/>
    <property type="molecule type" value="Genomic_DNA"/>
</dbReference>
<dbReference type="GO" id="GO:0005506">
    <property type="term" value="F:iron ion binding"/>
    <property type="evidence" value="ECO:0007669"/>
    <property type="project" value="InterPro"/>
</dbReference>
<evidence type="ECO:0000256" key="1">
    <source>
        <dbReference type="ARBA" id="ARBA00010617"/>
    </source>
</evidence>
<evidence type="ECO:0000313" key="8">
    <source>
        <dbReference type="EMBL" id="RMI46030.1"/>
    </source>
</evidence>
<keyword evidence="4 7" id="KW-0560">Oxidoreductase</keyword>
<accession>A0A3M2MAD6</accession>
<dbReference type="PROSITE" id="PS00086">
    <property type="entry name" value="CYTOCHROME_P450"/>
    <property type="match status" value="1"/>
</dbReference>
<dbReference type="Pfam" id="PF00067">
    <property type="entry name" value="p450"/>
    <property type="match status" value="2"/>
</dbReference>
<reference evidence="8 9" key="1">
    <citation type="submission" date="2018-10" db="EMBL/GenBank/DDBJ databases">
        <title>Isolation, diversity and antifungal activity of actinobacteria from wheat.</title>
        <authorList>
            <person name="Han C."/>
        </authorList>
    </citation>
    <scope>NUCLEOTIDE SEQUENCE [LARGE SCALE GENOMIC DNA]</scope>
    <source>
        <strain evidence="8 9">NEAU-YY642</strain>
    </source>
</reference>
<dbReference type="InterPro" id="IPR001128">
    <property type="entry name" value="Cyt_P450"/>
</dbReference>
<keyword evidence="3 7" id="KW-0479">Metal-binding</keyword>
<comment type="similarity">
    <text evidence="1 7">Belongs to the cytochrome P450 family.</text>
</comment>
<evidence type="ECO:0000256" key="3">
    <source>
        <dbReference type="ARBA" id="ARBA00022723"/>
    </source>
</evidence>
<dbReference type="PANTHER" id="PTHR46696">
    <property type="entry name" value="P450, PUTATIVE (EUROFUNG)-RELATED"/>
    <property type="match status" value="1"/>
</dbReference>
<dbReference type="PANTHER" id="PTHR46696:SF1">
    <property type="entry name" value="CYTOCHROME P450 YJIB-RELATED"/>
    <property type="match status" value="1"/>
</dbReference>
<keyword evidence="5 7" id="KW-0408">Iron</keyword>
<evidence type="ECO:0000256" key="5">
    <source>
        <dbReference type="ARBA" id="ARBA00023004"/>
    </source>
</evidence>
<sequence length="409" mass="44009">MSQVKPLILSPTGSERRAEEAALQSGGPAVLVDLLGVTAWAVSDPDLLRRLLTDSRVSKDPRQHWPDYPERIVGRWPLDVWVTADNMFTAYGPDHRRLRRLVSPAFTTRRVNALLPGVERITTELLDAVAAVPPGEPVDLRAALAYPLPVRVISELMGLPEDMAADFARRVNGIFDTTLTAEQATANTVAFHELLAALVARKRAEPGDDMTSVLIAARDEEGDGSRLTETELVDTLLLVVSAGHETTTNLLDHAIAALLAHPEQLALVRSGGVSWGEVIEEALRYEAPAAHLPLRYAVSDIPLPDGGVIRAGEPILAAYAAAGRHPRVHGESAGRFDVTRVHKEHLAFGHGPHYCLGAPLARAEAAIALPALFDRFPNIRLAVPAEELDAVPSLIANGHQALPVLPHGA</sequence>
<dbReference type="Proteomes" id="UP000278673">
    <property type="component" value="Unassembled WGS sequence"/>
</dbReference>
<dbReference type="Gene3D" id="1.10.630.10">
    <property type="entry name" value="Cytochrome P450"/>
    <property type="match status" value="1"/>
</dbReference>
<keyword evidence="6 7" id="KW-0503">Monooxygenase</keyword>
<dbReference type="InterPro" id="IPR036396">
    <property type="entry name" value="Cyt_P450_sf"/>
</dbReference>
<dbReference type="GO" id="GO:0004497">
    <property type="term" value="F:monooxygenase activity"/>
    <property type="evidence" value="ECO:0007669"/>
    <property type="project" value="UniProtKB-KW"/>
</dbReference>
<comment type="caution">
    <text evidence="8">The sequence shown here is derived from an EMBL/GenBank/DDBJ whole genome shotgun (WGS) entry which is preliminary data.</text>
</comment>
<dbReference type="PRINTS" id="PR00359">
    <property type="entry name" value="BP450"/>
</dbReference>
<name>A0A3M2MAD6_9ACTN</name>
<dbReference type="GO" id="GO:0016705">
    <property type="term" value="F:oxidoreductase activity, acting on paired donors, with incorporation or reduction of molecular oxygen"/>
    <property type="evidence" value="ECO:0007669"/>
    <property type="project" value="InterPro"/>
</dbReference>
<dbReference type="AlphaFoldDB" id="A0A3M2MAD6"/>
<evidence type="ECO:0000256" key="4">
    <source>
        <dbReference type="ARBA" id="ARBA00023002"/>
    </source>
</evidence>
<evidence type="ECO:0000313" key="9">
    <source>
        <dbReference type="Proteomes" id="UP000278673"/>
    </source>
</evidence>
<organism evidence="8 9">
    <name type="scientific">Streptomyces triticirhizae</name>
    <dbReference type="NCBI Taxonomy" id="2483353"/>
    <lineage>
        <taxon>Bacteria</taxon>
        <taxon>Bacillati</taxon>
        <taxon>Actinomycetota</taxon>
        <taxon>Actinomycetes</taxon>
        <taxon>Kitasatosporales</taxon>
        <taxon>Streptomycetaceae</taxon>
        <taxon>Streptomyces</taxon>
    </lineage>
</organism>
<evidence type="ECO:0000256" key="6">
    <source>
        <dbReference type="ARBA" id="ARBA00023033"/>
    </source>
</evidence>
<dbReference type="InterPro" id="IPR017972">
    <property type="entry name" value="Cyt_P450_CS"/>
</dbReference>
<dbReference type="RefSeq" id="WP_122181984.1">
    <property type="nucleotide sequence ID" value="NZ_RFFJ01000004.1"/>
</dbReference>
<proteinExistence type="inferred from homology"/>
<dbReference type="FunFam" id="1.10.630.10:FF:000018">
    <property type="entry name" value="Cytochrome P450 monooxygenase"/>
    <property type="match status" value="1"/>
</dbReference>
<dbReference type="GO" id="GO:0020037">
    <property type="term" value="F:heme binding"/>
    <property type="evidence" value="ECO:0007669"/>
    <property type="project" value="InterPro"/>
</dbReference>
<dbReference type="CDD" id="cd11029">
    <property type="entry name" value="CYP107-like"/>
    <property type="match status" value="1"/>
</dbReference>
<keyword evidence="2 7" id="KW-0349">Heme</keyword>
<dbReference type="SUPFAM" id="SSF48264">
    <property type="entry name" value="Cytochrome P450"/>
    <property type="match status" value="1"/>
</dbReference>
<dbReference type="InterPro" id="IPR002397">
    <property type="entry name" value="Cyt_P450_B"/>
</dbReference>
<gene>
    <name evidence="8" type="ORF">EBN88_01735</name>
</gene>
<keyword evidence="9" id="KW-1185">Reference proteome</keyword>
<protein>
    <submittedName>
        <fullName evidence="8">Cytochrome P450</fullName>
    </submittedName>
</protein>
<evidence type="ECO:0000256" key="2">
    <source>
        <dbReference type="ARBA" id="ARBA00022617"/>
    </source>
</evidence>
<dbReference type="PRINTS" id="PR00385">
    <property type="entry name" value="P450"/>
</dbReference>
<evidence type="ECO:0000256" key="7">
    <source>
        <dbReference type="RuleBase" id="RU000461"/>
    </source>
</evidence>